<name>A0A081UCC7_BACFG</name>
<evidence type="ECO:0000313" key="1">
    <source>
        <dbReference type="EMBL" id="RGY64245.1"/>
    </source>
</evidence>
<dbReference type="Proteomes" id="UP000284614">
    <property type="component" value="Unassembled WGS sequence"/>
</dbReference>
<gene>
    <name evidence="1" type="ORF">DXA27_22160</name>
</gene>
<dbReference type="EMBL" id="QSDG01000033">
    <property type="protein sequence ID" value="RGY64245.1"/>
    <property type="molecule type" value="Genomic_DNA"/>
</dbReference>
<dbReference type="AlphaFoldDB" id="A0A081UCC7"/>
<comment type="caution">
    <text evidence="1">The sequence shown here is derived from an EMBL/GenBank/DDBJ whole genome shotgun (WGS) entry which is preliminary data.</text>
</comment>
<accession>A0A081UCC7</accession>
<evidence type="ECO:0000313" key="2">
    <source>
        <dbReference type="Proteomes" id="UP000284614"/>
    </source>
</evidence>
<proteinExistence type="predicted"/>
<sequence length="61" mass="7544">MTGTEIEKTKSEPFYQIKGKVKSRFYDQKAYFYRLTIYFCIEIFQKRNIATYFFFLNFIVK</sequence>
<protein>
    <submittedName>
        <fullName evidence="1">Uncharacterized protein</fullName>
    </submittedName>
</protein>
<reference evidence="1 2" key="1">
    <citation type="submission" date="2018-08" db="EMBL/GenBank/DDBJ databases">
        <title>A genome reference for cultivated species of the human gut microbiota.</title>
        <authorList>
            <person name="Zou Y."/>
            <person name="Xue W."/>
            <person name="Luo G."/>
        </authorList>
    </citation>
    <scope>NUCLEOTIDE SEQUENCE [LARGE SCALE GENOMIC DNA]</scope>
    <source>
        <strain evidence="1 2">OF01-1</strain>
    </source>
</reference>
<organism evidence="1 2">
    <name type="scientific">Bacteroides fragilis</name>
    <dbReference type="NCBI Taxonomy" id="817"/>
    <lineage>
        <taxon>Bacteria</taxon>
        <taxon>Pseudomonadati</taxon>
        <taxon>Bacteroidota</taxon>
        <taxon>Bacteroidia</taxon>
        <taxon>Bacteroidales</taxon>
        <taxon>Bacteroidaceae</taxon>
        <taxon>Bacteroides</taxon>
    </lineage>
</organism>